<dbReference type="PANTHER" id="PTHR43669:SF8">
    <property type="entry name" value="SHORT-CHAIN TYPE DEHYDROGENASE_REDUCTASE-RELATED"/>
    <property type="match status" value="1"/>
</dbReference>
<evidence type="ECO:0000256" key="1">
    <source>
        <dbReference type="ARBA" id="ARBA00006484"/>
    </source>
</evidence>
<sequence>MSRSPFPPDVPLEYSHTPIDVSEQTVVAIGATSGIGRAIALGFAAEGADVVATSRSADRVERTADELRERGADTIERTCDVTVREDLVELREAALETFGGVDVVVYAPSYIARAGVLEVTDEEWERVFDVQLTGARRATQLFAREMDGGSILHIASASAETAIPNLAAYSVAKGGLDTLIRVAAEELGPEIRVNGIRPGFVRSEQTEGTYTEGEPRFETIRERTTTGRLGRPEEIVGAALYLVSDAASYTTGEIVTVDDGFTSATFDE</sequence>
<evidence type="ECO:0000259" key="3">
    <source>
        <dbReference type="SMART" id="SM00822"/>
    </source>
</evidence>
<dbReference type="PRINTS" id="PR00081">
    <property type="entry name" value="GDHRDH"/>
</dbReference>
<dbReference type="Gene3D" id="3.40.50.720">
    <property type="entry name" value="NAD(P)-binding Rossmann-like Domain"/>
    <property type="match status" value="1"/>
</dbReference>
<dbReference type="Proteomes" id="UP001595925">
    <property type="component" value="Unassembled WGS sequence"/>
</dbReference>
<dbReference type="FunFam" id="3.40.50.720:FF:000084">
    <property type="entry name" value="Short-chain dehydrogenase reductase"/>
    <property type="match status" value="1"/>
</dbReference>
<dbReference type="PROSITE" id="PS00061">
    <property type="entry name" value="ADH_SHORT"/>
    <property type="match status" value="1"/>
</dbReference>
<dbReference type="RefSeq" id="WP_224827243.1">
    <property type="nucleotide sequence ID" value="NZ_JAIWHV010000001.1"/>
</dbReference>
<feature type="domain" description="Ketoreductase" evidence="3">
    <location>
        <begin position="24"/>
        <end position="204"/>
    </location>
</feature>
<protein>
    <submittedName>
        <fullName evidence="4">SDR family NAD(P)-dependent oxidoreductase</fullName>
        <ecNumber evidence="4">1.1.1.-</ecNumber>
    </submittedName>
</protein>
<proteinExistence type="inferred from homology"/>
<keyword evidence="5" id="KW-1185">Reference proteome</keyword>
<dbReference type="InterPro" id="IPR002347">
    <property type="entry name" value="SDR_fam"/>
</dbReference>
<dbReference type="SUPFAM" id="SSF51735">
    <property type="entry name" value="NAD(P)-binding Rossmann-fold domains"/>
    <property type="match status" value="1"/>
</dbReference>
<dbReference type="PANTHER" id="PTHR43669">
    <property type="entry name" value="5-KETO-D-GLUCONATE 5-REDUCTASE"/>
    <property type="match status" value="1"/>
</dbReference>
<dbReference type="Pfam" id="PF13561">
    <property type="entry name" value="adh_short_C2"/>
    <property type="match status" value="1"/>
</dbReference>
<gene>
    <name evidence="4" type="ORF">ACFPFO_11980</name>
</gene>
<dbReference type="SMART" id="SM00822">
    <property type="entry name" value="PKS_KR"/>
    <property type="match status" value="1"/>
</dbReference>
<dbReference type="InterPro" id="IPR036291">
    <property type="entry name" value="NAD(P)-bd_dom_sf"/>
</dbReference>
<dbReference type="EC" id="1.1.1.-" evidence="4"/>
<keyword evidence="2 4" id="KW-0560">Oxidoreductase</keyword>
<accession>A0ABD5QFP7</accession>
<comment type="similarity">
    <text evidence="1">Belongs to the short-chain dehydrogenases/reductases (SDR) family.</text>
</comment>
<reference evidence="4 5" key="1">
    <citation type="journal article" date="2019" name="Int. J. Syst. Evol. Microbiol.">
        <title>The Global Catalogue of Microorganisms (GCM) 10K type strain sequencing project: providing services to taxonomists for standard genome sequencing and annotation.</title>
        <authorList>
            <consortium name="The Broad Institute Genomics Platform"/>
            <consortium name="The Broad Institute Genome Sequencing Center for Infectious Disease"/>
            <person name="Wu L."/>
            <person name="Ma J."/>
        </authorList>
    </citation>
    <scope>NUCLEOTIDE SEQUENCE [LARGE SCALE GENOMIC DNA]</scope>
    <source>
        <strain evidence="4 5">CGMCC 1.15824</strain>
    </source>
</reference>
<dbReference type="InterPro" id="IPR020904">
    <property type="entry name" value="Sc_DH/Rdtase_CS"/>
</dbReference>
<dbReference type="GO" id="GO:0016491">
    <property type="term" value="F:oxidoreductase activity"/>
    <property type="evidence" value="ECO:0007669"/>
    <property type="project" value="UniProtKB-KW"/>
</dbReference>
<dbReference type="CDD" id="cd05233">
    <property type="entry name" value="SDR_c"/>
    <property type="match status" value="1"/>
</dbReference>
<organism evidence="4 5">
    <name type="scientific">Saliphagus infecundisoli</name>
    <dbReference type="NCBI Taxonomy" id="1849069"/>
    <lineage>
        <taxon>Archaea</taxon>
        <taxon>Methanobacteriati</taxon>
        <taxon>Methanobacteriota</taxon>
        <taxon>Stenosarchaea group</taxon>
        <taxon>Halobacteria</taxon>
        <taxon>Halobacteriales</taxon>
        <taxon>Natrialbaceae</taxon>
        <taxon>Saliphagus</taxon>
    </lineage>
</organism>
<evidence type="ECO:0000313" key="4">
    <source>
        <dbReference type="EMBL" id="MFC4988465.1"/>
    </source>
</evidence>
<name>A0ABD5QFP7_9EURY</name>
<dbReference type="AlphaFoldDB" id="A0ABD5QFP7"/>
<dbReference type="InterPro" id="IPR057326">
    <property type="entry name" value="KR_dom"/>
</dbReference>
<evidence type="ECO:0000313" key="5">
    <source>
        <dbReference type="Proteomes" id="UP001595925"/>
    </source>
</evidence>
<comment type="caution">
    <text evidence="4">The sequence shown here is derived from an EMBL/GenBank/DDBJ whole genome shotgun (WGS) entry which is preliminary data.</text>
</comment>
<evidence type="ECO:0000256" key="2">
    <source>
        <dbReference type="ARBA" id="ARBA00023002"/>
    </source>
</evidence>
<dbReference type="EMBL" id="JBHSJG010000036">
    <property type="protein sequence ID" value="MFC4988465.1"/>
    <property type="molecule type" value="Genomic_DNA"/>
</dbReference>